<evidence type="ECO:0000256" key="1">
    <source>
        <dbReference type="SAM" id="Phobius"/>
    </source>
</evidence>
<dbReference type="RefSeq" id="WP_254012899.1">
    <property type="nucleotide sequence ID" value="NZ_JAMZMM010000171.1"/>
</dbReference>
<sequence length="328" mass="36938">MERLLITAIILAIPAYLYTWLVRNIDRFEKKNFPTLVDAFAWGSILAITFARIFQEILPIPATQNMGEVTLAGSLVKPLITLAVTEEILKGIVVAIIYLRCRREFDGWIDGIVYGATVGFGFAYVDNIFYLTNQTHTWGEWIQLFFSRSIVFCGIHGFWTALVGIGFGFARYTNNPVRKVLVISGGLIAAMLANIIHNGALIMIQERSNLILLLALFNYIAMALLTILLWLIARYVNLQRLQTYLSEEVPEFISFECYEALCSSDKNIFASLGMSQQQRRALFKVATKLAQKKMELIKMGEAGSNSVEITGLRQELMRLGNGDWGVNI</sequence>
<dbReference type="Proteomes" id="UP001204953">
    <property type="component" value="Unassembled WGS sequence"/>
</dbReference>
<dbReference type="PANTHER" id="PTHR36844:SF1">
    <property type="entry name" value="PROTEASE PRSW"/>
    <property type="match status" value="1"/>
</dbReference>
<dbReference type="InterPro" id="IPR026898">
    <property type="entry name" value="PrsW"/>
</dbReference>
<feature type="transmembrane region" description="Helical" evidence="1">
    <location>
        <begin position="35"/>
        <end position="55"/>
    </location>
</feature>
<keyword evidence="1" id="KW-0472">Membrane</keyword>
<dbReference type="PANTHER" id="PTHR36844">
    <property type="entry name" value="PROTEASE PRSW"/>
    <property type="match status" value="1"/>
</dbReference>
<keyword evidence="1" id="KW-1133">Transmembrane helix</keyword>
<comment type="caution">
    <text evidence="2">The sequence shown here is derived from an EMBL/GenBank/DDBJ whole genome shotgun (WGS) entry which is preliminary data.</text>
</comment>
<reference evidence="2" key="1">
    <citation type="submission" date="2022-06" db="EMBL/GenBank/DDBJ databases">
        <title>New cyanobacteria of genus Symplocastrum in benthos of Lake Baikal.</title>
        <authorList>
            <person name="Sorokovikova E."/>
            <person name="Tikhonova I."/>
            <person name="Krasnopeev A."/>
            <person name="Evseev P."/>
            <person name="Gladkikh A."/>
            <person name="Belykh O."/>
        </authorList>
    </citation>
    <scope>NUCLEOTIDE SEQUENCE</scope>
    <source>
        <strain evidence="2">BBK-W-15</strain>
    </source>
</reference>
<protein>
    <submittedName>
        <fullName evidence="2">PrsW family intramembrane metalloprotease</fullName>
    </submittedName>
</protein>
<evidence type="ECO:0000313" key="2">
    <source>
        <dbReference type="EMBL" id="MCP2730133.1"/>
    </source>
</evidence>
<name>A0AAE3GUJ0_9CYAN</name>
<keyword evidence="3" id="KW-1185">Reference proteome</keyword>
<proteinExistence type="predicted"/>
<feature type="transmembrane region" description="Helical" evidence="1">
    <location>
        <begin position="210"/>
        <end position="232"/>
    </location>
</feature>
<keyword evidence="1" id="KW-0812">Transmembrane</keyword>
<organism evidence="2 3">
    <name type="scientific">Limnofasciculus baicalensis BBK-W-15</name>
    <dbReference type="NCBI Taxonomy" id="2699891"/>
    <lineage>
        <taxon>Bacteria</taxon>
        <taxon>Bacillati</taxon>
        <taxon>Cyanobacteriota</taxon>
        <taxon>Cyanophyceae</taxon>
        <taxon>Coleofasciculales</taxon>
        <taxon>Coleofasciculaceae</taxon>
        <taxon>Limnofasciculus</taxon>
        <taxon>Limnofasciculus baicalensis</taxon>
    </lineage>
</organism>
<dbReference type="Pfam" id="PF13367">
    <property type="entry name" value="PrsW-protease"/>
    <property type="match status" value="1"/>
</dbReference>
<keyword evidence="2" id="KW-0645">Protease</keyword>
<accession>A0AAE3GUJ0</accession>
<gene>
    <name evidence="2" type="ORF">NJ959_17005</name>
</gene>
<keyword evidence="2" id="KW-0482">Metalloprotease</keyword>
<keyword evidence="2" id="KW-0378">Hydrolase</keyword>
<feature type="transmembrane region" description="Helical" evidence="1">
    <location>
        <begin position="181"/>
        <end position="204"/>
    </location>
</feature>
<feature type="transmembrane region" description="Helical" evidence="1">
    <location>
        <begin position="144"/>
        <end position="169"/>
    </location>
</feature>
<dbReference type="GO" id="GO:0008237">
    <property type="term" value="F:metallopeptidase activity"/>
    <property type="evidence" value="ECO:0007669"/>
    <property type="project" value="UniProtKB-KW"/>
</dbReference>
<evidence type="ECO:0000313" key="3">
    <source>
        <dbReference type="Proteomes" id="UP001204953"/>
    </source>
</evidence>
<feature type="transmembrane region" description="Helical" evidence="1">
    <location>
        <begin position="111"/>
        <end position="132"/>
    </location>
</feature>
<feature type="transmembrane region" description="Helical" evidence="1">
    <location>
        <begin position="6"/>
        <end position="23"/>
    </location>
</feature>
<feature type="transmembrane region" description="Helical" evidence="1">
    <location>
        <begin position="75"/>
        <end position="99"/>
    </location>
</feature>
<dbReference type="EMBL" id="JAMZMM010000171">
    <property type="protein sequence ID" value="MCP2730133.1"/>
    <property type="molecule type" value="Genomic_DNA"/>
</dbReference>
<dbReference type="AlphaFoldDB" id="A0AAE3GUJ0"/>